<evidence type="ECO:0000313" key="1">
    <source>
        <dbReference type="EMBL" id="RVW51704.1"/>
    </source>
</evidence>
<proteinExistence type="predicted"/>
<dbReference type="AlphaFoldDB" id="A0A438EVI0"/>
<comment type="caution">
    <text evidence="1">The sequence shown here is derived from an EMBL/GenBank/DDBJ whole genome shotgun (WGS) entry which is preliminary data.</text>
</comment>
<evidence type="ECO:0000313" key="2">
    <source>
        <dbReference type="Proteomes" id="UP000288805"/>
    </source>
</evidence>
<accession>A0A438EVI0</accession>
<reference evidence="1 2" key="1">
    <citation type="journal article" date="2018" name="PLoS Genet.">
        <title>Population sequencing reveals clonal diversity and ancestral inbreeding in the grapevine cultivar Chardonnay.</title>
        <authorList>
            <person name="Roach M.J."/>
            <person name="Johnson D.L."/>
            <person name="Bohlmann J."/>
            <person name="van Vuuren H.J."/>
            <person name="Jones S.J."/>
            <person name="Pretorius I.S."/>
            <person name="Schmidt S.A."/>
            <person name="Borneman A.R."/>
        </authorList>
    </citation>
    <scope>NUCLEOTIDE SEQUENCE [LARGE SCALE GENOMIC DNA]</scope>
    <source>
        <strain evidence="2">cv. Chardonnay</strain>
        <tissue evidence="1">Leaf</tissue>
    </source>
</reference>
<dbReference type="Proteomes" id="UP000288805">
    <property type="component" value="Unassembled WGS sequence"/>
</dbReference>
<name>A0A438EVI0_VITVI</name>
<protein>
    <submittedName>
        <fullName evidence="1">Uncharacterized protein</fullName>
    </submittedName>
</protein>
<sequence length="106" mass="11113">MQPVGLGKPEAHEGFGVGLSQEGRYPSLGMLKEGGLRGLGQPIQEDVAHMGYDGGLKKARAPVAQSSCVESRLVKAIVGTVLWIEEGGTTGADEALLEEGSRYPHP</sequence>
<organism evidence="1 2">
    <name type="scientific">Vitis vinifera</name>
    <name type="common">Grape</name>
    <dbReference type="NCBI Taxonomy" id="29760"/>
    <lineage>
        <taxon>Eukaryota</taxon>
        <taxon>Viridiplantae</taxon>
        <taxon>Streptophyta</taxon>
        <taxon>Embryophyta</taxon>
        <taxon>Tracheophyta</taxon>
        <taxon>Spermatophyta</taxon>
        <taxon>Magnoliopsida</taxon>
        <taxon>eudicotyledons</taxon>
        <taxon>Gunneridae</taxon>
        <taxon>Pentapetalae</taxon>
        <taxon>rosids</taxon>
        <taxon>Vitales</taxon>
        <taxon>Vitaceae</taxon>
        <taxon>Viteae</taxon>
        <taxon>Vitis</taxon>
    </lineage>
</organism>
<gene>
    <name evidence="1" type="ORF">CK203_066564</name>
</gene>
<dbReference type="EMBL" id="QGNW01001179">
    <property type="protein sequence ID" value="RVW51704.1"/>
    <property type="molecule type" value="Genomic_DNA"/>
</dbReference>